<dbReference type="Proteomes" id="UP000288429">
    <property type="component" value="Unassembled WGS sequence"/>
</dbReference>
<accession>A0A428SYX0</accession>
<dbReference type="AlphaFoldDB" id="A0A428SYX0"/>
<sequence length="153" mass="17093">MVESSHIGIFKSKAWRISPVEGIETTGGGLLFSYRLSSRPESKMKVQNLLVPLFASAALADHHPGAKEKCGRLGVMEWDPNDLPEGVTPDMVRMCADHPMGMGNYWGWGEYMPDWVPVNPLVYLLDWWYGDDDGHDDGNDGENNGQLYPEPDL</sequence>
<protein>
    <submittedName>
        <fullName evidence="1">Uncharacterized protein</fullName>
    </submittedName>
</protein>
<name>A0A428SYX0_9HYPO</name>
<organism evidence="1 2">
    <name type="scientific">Fusarium ambrosium</name>
    <dbReference type="NCBI Taxonomy" id="131363"/>
    <lineage>
        <taxon>Eukaryota</taxon>
        <taxon>Fungi</taxon>
        <taxon>Dikarya</taxon>
        <taxon>Ascomycota</taxon>
        <taxon>Pezizomycotina</taxon>
        <taxon>Sordariomycetes</taxon>
        <taxon>Hypocreomycetidae</taxon>
        <taxon>Hypocreales</taxon>
        <taxon>Nectriaceae</taxon>
        <taxon>Fusarium</taxon>
        <taxon>Fusarium solani species complex</taxon>
    </lineage>
</organism>
<gene>
    <name evidence="1" type="ORF">CDV31_014090</name>
</gene>
<proteinExistence type="predicted"/>
<reference evidence="1 2" key="1">
    <citation type="submission" date="2017-06" db="EMBL/GenBank/DDBJ databases">
        <title>Cmopartive genomic analysis of Ambrosia Fusariam Clade fungi.</title>
        <authorList>
            <person name="Stajich J.E."/>
            <person name="Carrillo J."/>
            <person name="Kijimoto T."/>
            <person name="Eskalen A."/>
            <person name="O'Donnell K."/>
            <person name="Kasson M."/>
        </authorList>
    </citation>
    <scope>NUCLEOTIDE SEQUENCE [LARGE SCALE GENOMIC DNA]</scope>
    <source>
        <strain evidence="1 2">NRRL 20438</strain>
    </source>
</reference>
<evidence type="ECO:0000313" key="2">
    <source>
        <dbReference type="Proteomes" id="UP000288429"/>
    </source>
</evidence>
<keyword evidence="2" id="KW-1185">Reference proteome</keyword>
<evidence type="ECO:0000313" key="1">
    <source>
        <dbReference type="EMBL" id="RSL94992.1"/>
    </source>
</evidence>
<comment type="caution">
    <text evidence="1">The sequence shown here is derived from an EMBL/GenBank/DDBJ whole genome shotgun (WGS) entry which is preliminary data.</text>
</comment>
<dbReference type="EMBL" id="NIZV01000308">
    <property type="protein sequence ID" value="RSL94992.1"/>
    <property type="molecule type" value="Genomic_DNA"/>
</dbReference>